<protein>
    <submittedName>
        <fullName evidence="11">Urea ABC transporter permease</fullName>
    </submittedName>
</protein>
<dbReference type="InterPro" id="IPR011989">
    <property type="entry name" value="ARM-like"/>
</dbReference>
<dbReference type="GO" id="GO:0022857">
    <property type="term" value="F:transmembrane transporter activity"/>
    <property type="evidence" value="ECO:0007669"/>
    <property type="project" value="InterPro"/>
</dbReference>
<evidence type="ECO:0000256" key="1">
    <source>
        <dbReference type="ARBA" id="ARBA00004429"/>
    </source>
</evidence>
<evidence type="ECO:0000256" key="8">
    <source>
        <dbReference type="ARBA" id="ARBA00037998"/>
    </source>
</evidence>
<evidence type="ECO:0000256" key="9">
    <source>
        <dbReference type="SAM" id="Phobius"/>
    </source>
</evidence>
<dbReference type="OrthoDB" id="9807115at2"/>
<name>A0A023WNN7_STUST</name>
<evidence type="ECO:0000256" key="6">
    <source>
        <dbReference type="ARBA" id="ARBA00022989"/>
    </source>
</evidence>
<comment type="similarity">
    <text evidence="8">Belongs to the binding-protein-dependent transport system permease family. LivHM subfamily.</text>
</comment>
<dbReference type="InterPro" id="IPR017779">
    <property type="entry name" value="ABC_UrtB_bac"/>
</dbReference>
<keyword evidence="7 9" id="KW-0472">Membrane</keyword>
<keyword evidence="10" id="KW-0732">Signal</keyword>
<evidence type="ECO:0000256" key="7">
    <source>
        <dbReference type="ARBA" id="ARBA00023136"/>
    </source>
</evidence>
<accession>A0A023WNN7</accession>
<feature type="transmembrane region" description="Helical" evidence="9">
    <location>
        <begin position="322"/>
        <end position="344"/>
    </location>
</feature>
<feature type="transmembrane region" description="Helical" evidence="9">
    <location>
        <begin position="488"/>
        <end position="507"/>
    </location>
</feature>
<keyword evidence="5" id="KW-0029">Amino-acid transport</keyword>
<feature type="transmembrane region" description="Helical" evidence="9">
    <location>
        <begin position="265"/>
        <end position="284"/>
    </location>
</feature>
<comment type="subcellular location">
    <subcellularLocation>
        <location evidence="1">Cell inner membrane</location>
        <topology evidence="1">Multi-pass membrane protein</topology>
    </subcellularLocation>
</comment>
<feature type="transmembrane region" description="Helical" evidence="9">
    <location>
        <begin position="237"/>
        <end position="258"/>
    </location>
</feature>
<dbReference type="PANTHER" id="PTHR11795:SF447">
    <property type="entry name" value="ABC TRANSPORTER PERMEASE PROTEIN"/>
    <property type="match status" value="1"/>
</dbReference>
<dbReference type="Gene3D" id="1.25.10.10">
    <property type="entry name" value="Leucine-rich Repeat Variant"/>
    <property type="match status" value="1"/>
</dbReference>
<evidence type="ECO:0000256" key="2">
    <source>
        <dbReference type="ARBA" id="ARBA00022448"/>
    </source>
</evidence>
<dbReference type="AlphaFoldDB" id="A0A023WNN7"/>
<dbReference type="InterPro" id="IPR001851">
    <property type="entry name" value="ABC_transp_permease"/>
</dbReference>
<dbReference type="KEGG" id="pstu:UIB01_02575"/>
<keyword evidence="3" id="KW-1003">Cell membrane</keyword>
<evidence type="ECO:0000256" key="3">
    <source>
        <dbReference type="ARBA" id="ARBA00022475"/>
    </source>
</evidence>
<keyword evidence="2" id="KW-0813">Transport</keyword>
<reference evidence="11 12" key="1">
    <citation type="submission" date="2014-03" db="EMBL/GenBank/DDBJ databases">
        <title>Complete genome sequence of Pseudomonas stutzeri 19SMN4.</title>
        <authorList>
            <person name="Brunet-Galmes I."/>
            <person name="Nogales B."/>
            <person name="Busquets A."/>
            <person name="Pena A."/>
            <person name="Gomila M."/>
            <person name="Garcia-Valdes E."/>
            <person name="Lalucat J."/>
            <person name="Bennasar A."/>
            <person name="Bosch R."/>
        </authorList>
    </citation>
    <scope>NUCLEOTIDE SEQUENCE [LARGE SCALE GENOMIC DNA]</scope>
    <source>
        <strain evidence="11 12">19SMN4</strain>
    </source>
</reference>
<organism evidence="11 12">
    <name type="scientific">Stutzerimonas stutzeri</name>
    <name type="common">Pseudomonas stutzeri</name>
    <dbReference type="NCBI Taxonomy" id="316"/>
    <lineage>
        <taxon>Bacteria</taxon>
        <taxon>Pseudomonadati</taxon>
        <taxon>Pseudomonadota</taxon>
        <taxon>Gammaproteobacteria</taxon>
        <taxon>Pseudomonadales</taxon>
        <taxon>Pseudomonadaceae</taxon>
        <taxon>Stutzerimonas</taxon>
    </lineage>
</organism>
<evidence type="ECO:0000256" key="5">
    <source>
        <dbReference type="ARBA" id="ARBA00022970"/>
    </source>
</evidence>
<dbReference type="PATRIC" id="fig|316.97.peg.523"/>
<evidence type="ECO:0000313" key="12">
    <source>
        <dbReference type="Proteomes" id="UP000025238"/>
    </source>
</evidence>
<dbReference type="InterPro" id="IPR016024">
    <property type="entry name" value="ARM-type_fold"/>
</dbReference>
<evidence type="ECO:0000256" key="4">
    <source>
        <dbReference type="ARBA" id="ARBA00022692"/>
    </source>
</evidence>
<dbReference type="EMBL" id="CP007509">
    <property type="protein sequence ID" value="AHY41404.1"/>
    <property type="molecule type" value="Genomic_DNA"/>
</dbReference>
<dbReference type="SMART" id="SM00567">
    <property type="entry name" value="EZ_HEAT"/>
    <property type="match status" value="2"/>
</dbReference>
<dbReference type="GO" id="GO:0005886">
    <property type="term" value="C:plasma membrane"/>
    <property type="evidence" value="ECO:0007669"/>
    <property type="project" value="UniProtKB-SubCell"/>
</dbReference>
<dbReference type="GO" id="GO:0006865">
    <property type="term" value="P:amino acid transport"/>
    <property type="evidence" value="ECO:0007669"/>
    <property type="project" value="UniProtKB-KW"/>
</dbReference>
<feature type="transmembrane region" description="Helical" evidence="9">
    <location>
        <begin position="458"/>
        <end position="482"/>
    </location>
</feature>
<keyword evidence="6 9" id="KW-1133">Transmembrane helix</keyword>
<dbReference type="CDD" id="cd06582">
    <property type="entry name" value="TM_PBP1_LivH_like"/>
    <property type="match status" value="1"/>
</dbReference>
<dbReference type="InterPro" id="IPR004155">
    <property type="entry name" value="PBS_lyase_HEAT"/>
</dbReference>
<keyword evidence="4 9" id="KW-0812">Transmembrane</keyword>
<dbReference type="Proteomes" id="UP000025238">
    <property type="component" value="Chromosome"/>
</dbReference>
<gene>
    <name evidence="11" type="ORF">UIB01_02575</name>
</gene>
<dbReference type="NCBIfam" id="TIGR03409">
    <property type="entry name" value="urea_trans_UrtB"/>
    <property type="match status" value="1"/>
</dbReference>
<feature type="signal peptide" evidence="10">
    <location>
        <begin position="1"/>
        <end position="22"/>
    </location>
</feature>
<dbReference type="InterPro" id="IPR052157">
    <property type="entry name" value="BCAA_transport_permease"/>
</dbReference>
<evidence type="ECO:0000313" key="11">
    <source>
        <dbReference type="EMBL" id="AHY41404.1"/>
    </source>
</evidence>
<feature type="chain" id="PRO_5001527164" evidence="10">
    <location>
        <begin position="23"/>
        <end position="523"/>
    </location>
</feature>
<dbReference type="SUPFAM" id="SSF48371">
    <property type="entry name" value="ARM repeat"/>
    <property type="match status" value="1"/>
</dbReference>
<evidence type="ECO:0000256" key="10">
    <source>
        <dbReference type="SAM" id="SignalP"/>
    </source>
</evidence>
<feature type="transmembrane region" description="Helical" evidence="9">
    <location>
        <begin position="371"/>
        <end position="391"/>
    </location>
</feature>
<proteinExistence type="inferred from homology"/>
<feature type="transmembrane region" description="Helical" evidence="9">
    <location>
        <begin position="290"/>
        <end position="310"/>
    </location>
</feature>
<dbReference type="PANTHER" id="PTHR11795">
    <property type="entry name" value="BRANCHED-CHAIN AMINO ACID TRANSPORT SYSTEM PERMEASE PROTEIN LIVH"/>
    <property type="match status" value="1"/>
</dbReference>
<dbReference type="Pfam" id="PF02653">
    <property type="entry name" value="BPD_transp_2"/>
    <property type="match status" value="1"/>
</dbReference>
<sequence length="523" mass="55741">MNTALHRLLLLLLLGLPWAAQAGDAADYAKASPAKQARLLESWAAAPAPERLPLIEALRANRVAIDQHKTPFIEENGAYRALEGDAEPVGTPKKLRLNNRLRGLLNTALASHQLFAEDTAQRLAAAKRLQRSGQPEQLELLQQRLDVEEDAAVSEALTLALANLQLTASDPAVRLAAVRLLGETGAPLARVRLENLLADEAETDAGVRKAAETSLAQVKRKLLIGELLGQAFSGLSLGSILLLAALGLAITFGLLGVINMAHGEMLMLGAYTTYMVQVLMARLAPEALAFYPLVALPVAFFVTAAIGMALERTVIRHLYGRPLETLLATWGISLILIQLVRVLFGAQNVEVANPAWLSGGWQVLPNLVLPYNRMVIIGFALFVVLLTWLLLNKTRLGLNVRAVTQNRNMAACCGVPTGRIDMMAFGLGSGIAGLGGVALSQIGNVGPDLGQSYIIDSFLVVVLGGVGQLAGSIFAAFGLGIANKILEPQIGAVLGKILILALIILFIQKRPQGLFALKGRVID</sequence>